<name>A0A382RCF1_9ZZZZ</name>
<gene>
    <name evidence="1" type="ORF">METZ01_LOCUS347766</name>
</gene>
<sequence length="227" mass="25971">MLPGPTYIKGCPKCSCRIAEESLLSGNNFGEVVWSDGMNDAPMLPNLPQLVLCPDCSTFLRLADLDQVDSPKGFGRLEGAKRPIIPTFSDYVDYLSSNKLKPERERHARILAWWAGNHPRRRGGPKKHRPSLTEEEIWNLECLDQMLDPSVENERIMKAEIQRELSNFDVALSLLSQSSRTRTEQVIEELCNKCDPFVVDLTSYQTTLEKQKHAIVIQEMRERLEQK</sequence>
<feature type="non-terminal residue" evidence="1">
    <location>
        <position position="227"/>
    </location>
</feature>
<accession>A0A382RCF1</accession>
<proteinExistence type="predicted"/>
<dbReference type="AlphaFoldDB" id="A0A382RCF1"/>
<evidence type="ECO:0000313" key="1">
    <source>
        <dbReference type="EMBL" id="SVC94912.1"/>
    </source>
</evidence>
<reference evidence="1" key="1">
    <citation type="submission" date="2018-05" db="EMBL/GenBank/DDBJ databases">
        <authorList>
            <person name="Lanie J.A."/>
            <person name="Ng W.-L."/>
            <person name="Kazmierczak K.M."/>
            <person name="Andrzejewski T.M."/>
            <person name="Davidsen T.M."/>
            <person name="Wayne K.J."/>
            <person name="Tettelin H."/>
            <person name="Glass J.I."/>
            <person name="Rusch D."/>
            <person name="Podicherti R."/>
            <person name="Tsui H.-C.T."/>
            <person name="Winkler M.E."/>
        </authorList>
    </citation>
    <scope>NUCLEOTIDE SEQUENCE</scope>
</reference>
<dbReference type="EMBL" id="UINC01120433">
    <property type="protein sequence ID" value="SVC94912.1"/>
    <property type="molecule type" value="Genomic_DNA"/>
</dbReference>
<protein>
    <submittedName>
        <fullName evidence="1">Uncharacterized protein</fullName>
    </submittedName>
</protein>
<organism evidence="1">
    <name type="scientific">marine metagenome</name>
    <dbReference type="NCBI Taxonomy" id="408172"/>
    <lineage>
        <taxon>unclassified sequences</taxon>
        <taxon>metagenomes</taxon>
        <taxon>ecological metagenomes</taxon>
    </lineage>
</organism>